<accession>A0ABR2RHM0</accession>
<keyword evidence="2" id="KW-1185">Reference proteome</keyword>
<gene>
    <name evidence="1" type="ORF">V6N11_040407</name>
</gene>
<organism evidence="1 2">
    <name type="scientific">Hibiscus sabdariffa</name>
    <name type="common">roselle</name>
    <dbReference type="NCBI Taxonomy" id="183260"/>
    <lineage>
        <taxon>Eukaryota</taxon>
        <taxon>Viridiplantae</taxon>
        <taxon>Streptophyta</taxon>
        <taxon>Embryophyta</taxon>
        <taxon>Tracheophyta</taxon>
        <taxon>Spermatophyta</taxon>
        <taxon>Magnoliopsida</taxon>
        <taxon>eudicotyledons</taxon>
        <taxon>Gunneridae</taxon>
        <taxon>Pentapetalae</taxon>
        <taxon>rosids</taxon>
        <taxon>malvids</taxon>
        <taxon>Malvales</taxon>
        <taxon>Malvaceae</taxon>
        <taxon>Malvoideae</taxon>
        <taxon>Hibiscus</taxon>
    </lineage>
</organism>
<comment type="caution">
    <text evidence="1">The sequence shown here is derived from an EMBL/GenBank/DDBJ whole genome shotgun (WGS) entry which is preliminary data.</text>
</comment>
<evidence type="ECO:0000313" key="2">
    <source>
        <dbReference type="Proteomes" id="UP001396334"/>
    </source>
</evidence>
<proteinExistence type="predicted"/>
<sequence length="84" mass="9651">MGETTFESSGGEEQKRHVENRGEMRTLDFRVFWPSPPMHCSWVFAVRIKMLCWPLFLSLTTKVQVESYPCGGPNRFLGALGRKT</sequence>
<protein>
    <submittedName>
        <fullName evidence="1">Uncharacterized protein</fullName>
    </submittedName>
</protein>
<reference evidence="1 2" key="1">
    <citation type="journal article" date="2024" name="G3 (Bethesda)">
        <title>Genome assembly of Hibiscus sabdariffa L. provides insights into metabolisms of medicinal natural products.</title>
        <authorList>
            <person name="Kim T."/>
        </authorList>
    </citation>
    <scope>NUCLEOTIDE SEQUENCE [LARGE SCALE GENOMIC DNA]</scope>
    <source>
        <strain evidence="1">TK-2024</strain>
        <tissue evidence="1">Old leaves</tissue>
    </source>
</reference>
<dbReference type="EMBL" id="JBBPBN010000022">
    <property type="protein sequence ID" value="KAK9012350.1"/>
    <property type="molecule type" value="Genomic_DNA"/>
</dbReference>
<name>A0ABR2RHM0_9ROSI</name>
<evidence type="ECO:0000313" key="1">
    <source>
        <dbReference type="EMBL" id="KAK9012350.1"/>
    </source>
</evidence>
<dbReference type="Proteomes" id="UP001396334">
    <property type="component" value="Unassembled WGS sequence"/>
</dbReference>